<protein>
    <submittedName>
        <fullName evidence="2">Uncharacterized protein</fullName>
    </submittedName>
</protein>
<accession>A0ABU4LJ24</accession>
<evidence type="ECO:0000256" key="1">
    <source>
        <dbReference type="SAM" id="MobiDB-lite"/>
    </source>
</evidence>
<dbReference type="Proteomes" id="UP001271723">
    <property type="component" value="Unassembled WGS sequence"/>
</dbReference>
<feature type="compositionally biased region" description="Basic and acidic residues" evidence="1">
    <location>
        <begin position="81"/>
        <end position="108"/>
    </location>
</feature>
<dbReference type="EMBL" id="JARAVY010000031">
    <property type="protein sequence ID" value="MDX2915583.1"/>
    <property type="molecule type" value="Genomic_DNA"/>
</dbReference>
<evidence type="ECO:0000313" key="3">
    <source>
        <dbReference type="Proteomes" id="UP001271723"/>
    </source>
</evidence>
<reference evidence="2 3" key="1">
    <citation type="journal article" date="2023" name="Microb. Genom.">
        <title>Mesoterricola silvestris gen. nov., sp. nov., Mesoterricola sediminis sp. nov., Geothrix oryzae sp. nov., Geothrix edaphica sp. nov., Geothrix rubra sp. nov., and Geothrix limicola sp. nov., six novel members of Acidobacteriota isolated from soils.</title>
        <authorList>
            <person name="Weisberg A.J."/>
            <person name="Pearce E."/>
            <person name="Kramer C.G."/>
            <person name="Chang J.H."/>
            <person name="Clarke C.R."/>
        </authorList>
    </citation>
    <scope>NUCLEOTIDE SEQUENCE [LARGE SCALE GENOMIC DNA]</scope>
    <source>
        <strain evidence="2 3">NRRL_B-2795</strain>
    </source>
</reference>
<keyword evidence="3" id="KW-1185">Reference proteome</keyword>
<feature type="compositionally biased region" description="Basic and acidic residues" evidence="1">
    <location>
        <begin position="9"/>
        <end position="36"/>
    </location>
</feature>
<proteinExistence type="predicted"/>
<feature type="compositionally biased region" description="Basic and acidic residues" evidence="1">
    <location>
        <begin position="47"/>
        <end position="68"/>
    </location>
</feature>
<sequence>MQAEDHEDLPEPDRVAGVERDQRGVDQRAGDRHRGELVGPEPLRGGDGQEQRQAVEDRVGGRVQDDVGLRLGVEPLPLDGRAQERLEEAGGRQRPQDRGEDRRDQVNEPVERVALRFLALAHVAAPLDELVELRVHQGRVVADDALVLPAGPHHRDDARELVS</sequence>
<comment type="caution">
    <text evidence="2">The sequence shown here is derived from an EMBL/GenBank/DDBJ whole genome shotgun (WGS) entry which is preliminary data.</text>
</comment>
<feature type="region of interest" description="Disordered" evidence="1">
    <location>
        <begin position="1"/>
        <end position="108"/>
    </location>
</feature>
<gene>
    <name evidence="2" type="ORF">PV517_43795</name>
</gene>
<evidence type="ECO:0000313" key="2">
    <source>
        <dbReference type="EMBL" id="MDX2915583.1"/>
    </source>
</evidence>
<name>A0ABU4LJ24_9ACTN</name>
<organism evidence="2 3">
    <name type="scientific">Streptomyces griseiscabiei</name>
    <dbReference type="NCBI Taxonomy" id="2993540"/>
    <lineage>
        <taxon>Bacteria</taxon>
        <taxon>Bacillati</taxon>
        <taxon>Actinomycetota</taxon>
        <taxon>Actinomycetes</taxon>
        <taxon>Kitasatosporales</taxon>
        <taxon>Streptomycetaceae</taxon>
        <taxon>Streptomyces</taxon>
    </lineage>
</organism>